<dbReference type="Gene3D" id="3.90.120.10">
    <property type="entry name" value="DNA Methylase, subunit A, domain 2"/>
    <property type="match status" value="1"/>
</dbReference>
<evidence type="ECO:0000256" key="3">
    <source>
        <dbReference type="ARBA" id="ARBA00022691"/>
    </source>
</evidence>
<sequence>MSNGELSTLPMSSLKTEKEYILSDILEGGVRTRQVFPINRQSQSFARTNVIKINQPKHQSEIVVSDQGKSPTLTATDYKRPYKVAVKQIGNFVKTNSFGGNPQRGRVYDLNGISPTLTTMQGGDREPKVLVSAVLTPDRINKRQNGRRFKNIDEPEFTLTGQDRHGVLLDNGKFIAIRKLTPKECWRLQGFSDEQFEKAKEAGVSDCQLYKQAGNAVTVPVIEQIGKRLEVIGE</sequence>
<keyword evidence="2" id="KW-0808">Transferase</keyword>
<evidence type="ECO:0000256" key="2">
    <source>
        <dbReference type="ARBA" id="ARBA00022679"/>
    </source>
</evidence>
<keyword evidence="6" id="KW-1185">Reference proteome</keyword>
<reference evidence="5 6" key="1">
    <citation type="submission" date="2012-06" db="EMBL/GenBank/DDBJ databases">
        <title>Draft Genome Sequence of Lactobacillus hominis Strain CRBIP 24.179T, isolated from human intestine.</title>
        <authorList>
            <person name="Cousin S."/>
            <person name="Ma L."/>
            <person name="Bizet C."/>
            <person name="Loux V."/>
            <person name="Bouchier C."/>
            <person name="Clermont D."/>
            <person name="Creno S."/>
        </authorList>
    </citation>
    <scope>NUCLEOTIDE SEQUENCE [LARGE SCALE GENOMIC DNA]</scope>
    <source>
        <strain evidence="6">CRBIP 24.179T</strain>
    </source>
</reference>
<name>I7KGV7_9LACO</name>
<dbReference type="eggNOG" id="COG0270">
    <property type="taxonomic scope" value="Bacteria"/>
</dbReference>
<dbReference type="AlphaFoldDB" id="I7KGV7"/>
<dbReference type="SUPFAM" id="SSF53335">
    <property type="entry name" value="S-adenosyl-L-methionine-dependent methyltransferases"/>
    <property type="match status" value="1"/>
</dbReference>
<evidence type="ECO:0000256" key="1">
    <source>
        <dbReference type="ARBA" id="ARBA00022603"/>
    </source>
</evidence>
<keyword evidence="1 5" id="KW-0489">Methyltransferase</keyword>
<dbReference type="PROSITE" id="PS00095">
    <property type="entry name" value="C5_MTASE_2"/>
    <property type="match status" value="1"/>
</dbReference>
<protein>
    <submittedName>
        <fullName evidence="5">Modification methylase Rho11sI family protein</fullName>
    </submittedName>
</protein>
<dbReference type="GO" id="GO:0008168">
    <property type="term" value="F:methyltransferase activity"/>
    <property type="evidence" value="ECO:0007669"/>
    <property type="project" value="UniProtKB-KW"/>
</dbReference>
<organism evidence="5 6">
    <name type="scientific">Lactobacillus hominis DSM 23910 = CRBIP 24.179</name>
    <dbReference type="NCBI Taxonomy" id="1423758"/>
    <lineage>
        <taxon>Bacteria</taxon>
        <taxon>Bacillati</taxon>
        <taxon>Bacillota</taxon>
        <taxon>Bacilli</taxon>
        <taxon>Lactobacillales</taxon>
        <taxon>Lactobacillaceae</taxon>
        <taxon>Lactobacillus</taxon>
    </lineage>
</organism>
<dbReference type="InterPro" id="IPR031303">
    <property type="entry name" value="C5_meth_CS"/>
</dbReference>
<dbReference type="Gene3D" id="3.40.50.150">
    <property type="entry name" value="Vaccinia Virus protein VP39"/>
    <property type="match status" value="1"/>
</dbReference>
<dbReference type="GO" id="GO:0009307">
    <property type="term" value="P:DNA restriction-modification system"/>
    <property type="evidence" value="ECO:0007669"/>
    <property type="project" value="UniProtKB-KW"/>
</dbReference>
<accession>I7KGV7</accession>
<dbReference type="Pfam" id="PF00145">
    <property type="entry name" value="DNA_methylase"/>
    <property type="match status" value="1"/>
</dbReference>
<proteinExistence type="predicted"/>
<dbReference type="GO" id="GO:0032259">
    <property type="term" value="P:methylation"/>
    <property type="evidence" value="ECO:0007669"/>
    <property type="project" value="UniProtKB-KW"/>
</dbReference>
<dbReference type="STRING" id="1423758.FC41_GL000040"/>
<gene>
    <name evidence="5" type="ORF">BN55_09330</name>
</gene>
<dbReference type="InterPro" id="IPR001525">
    <property type="entry name" value="C5_MeTfrase"/>
</dbReference>
<keyword evidence="3" id="KW-0949">S-adenosyl-L-methionine</keyword>
<keyword evidence="4" id="KW-0680">Restriction system</keyword>
<evidence type="ECO:0000313" key="6">
    <source>
        <dbReference type="Proteomes" id="UP000009320"/>
    </source>
</evidence>
<dbReference type="EMBL" id="CAKE01000004">
    <property type="protein sequence ID" value="CCI81600.1"/>
    <property type="molecule type" value="Genomic_DNA"/>
</dbReference>
<dbReference type="InterPro" id="IPR029063">
    <property type="entry name" value="SAM-dependent_MTases_sf"/>
</dbReference>
<comment type="caution">
    <text evidence="5">The sequence shown here is derived from an EMBL/GenBank/DDBJ whole genome shotgun (WGS) entry which is preliminary data.</text>
</comment>
<evidence type="ECO:0000313" key="5">
    <source>
        <dbReference type="EMBL" id="CCI81600.1"/>
    </source>
</evidence>
<evidence type="ECO:0000256" key="4">
    <source>
        <dbReference type="ARBA" id="ARBA00022747"/>
    </source>
</evidence>
<dbReference type="Proteomes" id="UP000009320">
    <property type="component" value="Unassembled WGS sequence"/>
</dbReference>